<dbReference type="SMART" id="SM00304">
    <property type="entry name" value="HAMP"/>
    <property type="match status" value="1"/>
</dbReference>
<keyword evidence="2 4" id="KW-0807">Transducer</keyword>
<organism evidence="8 9">
    <name type="scientific">Shewanella ulleungensis</name>
    <dbReference type="NCBI Taxonomy" id="2282699"/>
    <lineage>
        <taxon>Bacteria</taxon>
        <taxon>Pseudomonadati</taxon>
        <taxon>Pseudomonadota</taxon>
        <taxon>Gammaproteobacteria</taxon>
        <taxon>Alteromonadales</taxon>
        <taxon>Shewanellaceae</taxon>
        <taxon>Shewanella</taxon>
    </lineage>
</organism>
<accession>A0ABQ2QVT7</accession>
<gene>
    <name evidence="8" type="ORF">GCM10009410_36790</name>
</gene>
<dbReference type="PANTHER" id="PTHR32089">
    <property type="entry name" value="METHYL-ACCEPTING CHEMOTAXIS PROTEIN MCPB"/>
    <property type="match status" value="1"/>
</dbReference>
<dbReference type="Gene3D" id="1.10.287.950">
    <property type="entry name" value="Methyl-accepting chemotaxis protein"/>
    <property type="match status" value="1"/>
</dbReference>
<sequence length="678" mass="74011">MTMLMLTIKQKVALGFASIGILLLAGSSFFYRSLSQIQTANNNIEILAVPVQNQSNALQITLLKMAKTESLAYSQIGNDNIAISFKQFNGLQQEFSGALVDLSAKVANHPQMNQALSQAKNIYQQYAEASQTMFNAKMAIEQSKNDFSSLKNQFDNLKIDASNNMIDLEIVEAPAGESQLLEAVIGSGVRIDDMLFTLGNTVTELGRLTTAEAVEVHKQDVAMLLGNITTNTNYLKQQAASLPVDKLLTDFDANLEKLLILVDTPGDLYNAQMKVVKQFQQAELSYTQSNQLFESTNQQLGLLVQLANQGFNEMQMLAIDEVTTAKTLAILMAVVFVLMAGFIYYFTSNAMLGPLKASNRALSRIASGDLSRRLTKRNDDEFGELMDNINKLSDDLTDLLQDINRDAHLLDDAAIRSQDQSQKISHSALGQINNINQAKQLAEQIHHSSMTVNEQALESEQHVKLAFVQGAQVKTIANDNRIRIDTLSKGLGDSVNIMTKLSQHSDNIGGILTTISAIADQTNLLALNAAIEAARAGEHGRGFAVVADEVRSLASRTQLSTAEIQTMISALQQETTKAVKAISQGQNQANECVQQGQSLHDAIEQIEAALGIINGMSQSITQAADQQVNYSQRIEQTMTETAAAATQNADESTTMTQRSQQLNKLAHSLTASVERFKL</sequence>
<dbReference type="Pfam" id="PF00672">
    <property type="entry name" value="HAMP"/>
    <property type="match status" value="1"/>
</dbReference>
<protein>
    <submittedName>
        <fullName evidence="8">Methyl-accepting chemotaxis protein</fullName>
    </submittedName>
</protein>
<keyword evidence="5" id="KW-1133">Transmembrane helix</keyword>
<evidence type="ECO:0000256" key="5">
    <source>
        <dbReference type="SAM" id="Phobius"/>
    </source>
</evidence>
<keyword evidence="9" id="KW-1185">Reference proteome</keyword>
<evidence type="ECO:0000256" key="2">
    <source>
        <dbReference type="ARBA" id="ARBA00023224"/>
    </source>
</evidence>
<feature type="transmembrane region" description="Helical" evidence="5">
    <location>
        <begin position="328"/>
        <end position="346"/>
    </location>
</feature>
<dbReference type="InterPro" id="IPR003660">
    <property type="entry name" value="HAMP_dom"/>
</dbReference>
<name>A0ABQ2QVT7_9GAMM</name>
<dbReference type="CDD" id="cd06225">
    <property type="entry name" value="HAMP"/>
    <property type="match status" value="1"/>
</dbReference>
<evidence type="ECO:0000256" key="3">
    <source>
        <dbReference type="ARBA" id="ARBA00029447"/>
    </source>
</evidence>
<feature type="domain" description="Methyl-accepting transducer" evidence="6">
    <location>
        <begin position="406"/>
        <end position="642"/>
    </location>
</feature>
<dbReference type="SMART" id="SM00283">
    <property type="entry name" value="MA"/>
    <property type="match status" value="1"/>
</dbReference>
<evidence type="ECO:0000256" key="4">
    <source>
        <dbReference type="PROSITE-ProRule" id="PRU00284"/>
    </source>
</evidence>
<feature type="domain" description="HAMP" evidence="7">
    <location>
        <begin position="349"/>
        <end position="401"/>
    </location>
</feature>
<evidence type="ECO:0000259" key="6">
    <source>
        <dbReference type="PROSITE" id="PS50111"/>
    </source>
</evidence>
<comment type="similarity">
    <text evidence="3">Belongs to the methyl-accepting chemotaxis (MCP) protein family.</text>
</comment>
<dbReference type="Proteomes" id="UP000654004">
    <property type="component" value="Unassembled WGS sequence"/>
</dbReference>
<dbReference type="InterPro" id="IPR004089">
    <property type="entry name" value="MCPsignal_dom"/>
</dbReference>
<evidence type="ECO:0000256" key="1">
    <source>
        <dbReference type="ARBA" id="ARBA00004370"/>
    </source>
</evidence>
<evidence type="ECO:0000313" key="8">
    <source>
        <dbReference type="EMBL" id="GGP99640.1"/>
    </source>
</evidence>
<dbReference type="PANTHER" id="PTHR32089:SF112">
    <property type="entry name" value="LYSOZYME-LIKE PROTEIN-RELATED"/>
    <property type="match status" value="1"/>
</dbReference>
<keyword evidence="5" id="KW-0472">Membrane</keyword>
<evidence type="ECO:0000259" key="7">
    <source>
        <dbReference type="PROSITE" id="PS50885"/>
    </source>
</evidence>
<dbReference type="PROSITE" id="PS50111">
    <property type="entry name" value="CHEMOTAXIS_TRANSDUC_2"/>
    <property type="match status" value="1"/>
</dbReference>
<comment type="caution">
    <text evidence="8">The sequence shown here is derived from an EMBL/GenBank/DDBJ whole genome shotgun (WGS) entry which is preliminary data.</text>
</comment>
<dbReference type="EMBL" id="BMQW01000014">
    <property type="protein sequence ID" value="GGP99640.1"/>
    <property type="molecule type" value="Genomic_DNA"/>
</dbReference>
<dbReference type="PROSITE" id="PS50885">
    <property type="entry name" value="HAMP"/>
    <property type="match status" value="1"/>
</dbReference>
<dbReference type="Pfam" id="PF00015">
    <property type="entry name" value="MCPsignal"/>
    <property type="match status" value="1"/>
</dbReference>
<proteinExistence type="inferred from homology"/>
<evidence type="ECO:0000313" key="9">
    <source>
        <dbReference type="Proteomes" id="UP000654004"/>
    </source>
</evidence>
<dbReference type="SUPFAM" id="SSF58104">
    <property type="entry name" value="Methyl-accepting chemotaxis protein (MCP) signaling domain"/>
    <property type="match status" value="1"/>
</dbReference>
<comment type="subcellular location">
    <subcellularLocation>
        <location evidence="1">Membrane</location>
    </subcellularLocation>
</comment>
<reference evidence="9" key="1">
    <citation type="journal article" date="2019" name="Int. J. Syst. Evol. Microbiol.">
        <title>The Global Catalogue of Microorganisms (GCM) 10K type strain sequencing project: providing services to taxonomists for standard genome sequencing and annotation.</title>
        <authorList>
            <consortium name="The Broad Institute Genomics Platform"/>
            <consortium name="The Broad Institute Genome Sequencing Center for Infectious Disease"/>
            <person name="Wu L."/>
            <person name="Ma J."/>
        </authorList>
    </citation>
    <scope>NUCLEOTIDE SEQUENCE [LARGE SCALE GENOMIC DNA]</scope>
    <source>
        <strain evidence="9">JCM 32305</strain>
    </source>
</reference>
<keyword evidence="5" id="KW-0812">Transmembrane</keyword>
<feature type="transmembrane region" description="Helical" evidence="5">
    <location>
        <begin position="12"/>
        <end position="31"/>
    </location>
</feature>